<dbReference type="HOGENOM" id="CLU_102944_0_0_5"/>
<evidence type="ECO:0000256" key="1">
    <source>
        <dbReference type="SAM" id="MobiDB-lite"/>
    </source>
</evidence>
<evidence type="ECO:0000313" key="4">
    <source>
        <dbReference type="Proteomes" id="UP000006180"/>
    </source>
</evidence>
<gene>
    <name evidence="3" type="ORF">USDA257_c28590</name>
</gene>
<evidence type="ECO:0000259" key="2">
    <source>
        <dbReference type="Pfam" id="PF04965"/>
    </source>
</evidence>
<reference evidence="3 4" key="1">
    <citation type="journal article" date="2012" name="J. Bacteriol.">
        <title>Complete genome sequence of the broad-host-range strain Sinorhizobium fredii USDA257.</title>
        <authorList>
            <person name="Schuldes J."/>
            <person name="Rodriguez Orbegoso M."/>
            <person name="Schmeisser C."/>
            <person name="Krishnan H.B."/>
            <person name="Daniel R."/>
            <person name="Streit W.R."/>
        </authorList>
    </citation>
    <scope>NUCLEOTIDE SEQUENCE [LARGE SCALE GENOMIC DNA]</scope>
    <source>
        <strain evidence="3 4">USDA 257</strain>
    </source>
</reference>
<organism evidence="3 4">
    <name type="scientific">Sinorhizobium fredii (strain USDA 257)</name>
    <dbReference type="NCBI Taxonomy" id="1185652"/>
    <lineage>
        <taxon>Bacteria</taxon>
        <taxon>Pseudomonadati</taxon>
        <taxon>Pseudomonadota</taxon>
        <taxon>Alphaproteobacteria</taxon>
        <taxon>Hyphomicrobiales</taxon>
        <taxon>Rhizobiaceae</taxon>
        <taxon>Sinorhizobium/Ensifer group</taxon>
        <taxon>Sinorhizobium</taxon>
    </lineage>
</organism>
<dbReference type="Proteomes" id="UP000006180">
    <property type="component" value="Chromosome"/>
</dbReference>
<dbReference type="InterPro" id="IPR017737">
    <property type="entry name" value="TssE1-like"/>
</dbReference>
<proteinExistence type="predicted"/>
<feature type="domain" description="IraD/Gp25-like" evidence="2">
    <location>
        <begin position="116"/>
        <end position="230"/>
    </location>
</feature>
<name>I3X6C4_SINF2</name>
<dbReference type="Pfam" id="PF04965">
    <property type="entry name" value="GPW_gp25"/>
    <property type="match status" value="1"/>
</dbReference>
<protein>
    <recommendedName>
        <fullName evidence="2">IraD/Gp25-like domain-containing protein</fullName>
    </recommendedName>
</protein>
<dbReference type="eggNOG" id="COG3518">
    <property type="taxonomic scope" value="Bacteria"/>
</dbReference>
<dbReference type="KEGG" id="sfd:USDA257_c28590"/>
<dbReference type="PATRIC" id="fig|1185652.3.peg.2971"/>
<dbReference type="InterPro" id="IPR053176">
    <property type="entry name" value="T6SS_TssE1-like"/>
</dbReference>
<dbReference type="PANTHER" id="PTHR38595">
    <property type="entry name" value="CYTOPLASMIC PROTEIN-RELATED"/>
    <property type="match status" value="1"/>
</dbReference>
<dbReference type="PANTHER" id="PTHR38595:SF1">
    <property type="entry name" value="TYPE VI SECRETION SYSTEM COMPONENT TSSE1"/>
    <property type="match status" value="1"/>
</dbReference>
<dbReference type="STRING" id="1185652.USDA257_c28590"/>
<feature type="region of interest" description="Disordered" evidence="1">
    <location>
        <begin position="1"/>
        <end position="29"/>
    </location>
</feature>
<dbReference type="NCBIfam" id="TIGR03357">
    <property type="entry name" value="VI_zyme"/>
    <property type="match status" value="1"/>
</dbReference>
<accession>I3X6C4</accession>
<sequence>MSMSASETWQKRLGREARPPGGHLRATREAIQPSLWDRLVNDLPGLSSEIKQLRQALQNDIDGERLDALVAGGIRQIDAATDTSAEQKKSLHRLVSLERRRAELESRGVVVSTDVLREAVRRDIEALFNAQRFESSPLLTDFEADQIRDNPPSLEDFPEVRRSVVNYGVPPFSGRSSRDFDRDELAKEIRSVLAAFEPRLKESATKVTVSLGDRATGLRIDIDALLLTSPAPERLRLRTFLDLENGSARTELKDT</sequence>
<dbReference type="InterPro" id="IPR007048">
    <property type="entry name" value="IraD/Gp25-like"/>
</dbReference>
<dbReference type="AlphaFoldDB" id="I3X6C4"/>
<feature type="compositionally biased region" description="Basic and acidic residues" evidence="1">
    <location>
        <begin position="9"/>
        <end position="18"/>
    </location>
</feature>
<dbReference type="SUPFAM" id="SSF160719">
    <property type="entry name" value="gpW/gp25-like"/>
    <property type="match status" value="1"/>
</dbReference>
<evidence type="ECO:0000313" key="3">
    <source>
        <dbReference type="EMBL" id="AFL51430.1"/>
    </source>
</evidence>
<dbReference type="EMBL" id="CP003563">
    <property type="protein sequence ID" value="AFL51430.1"/>
    <property type="molecule type" value="Genomic_DNA"/>
</dbReference>